<dbReference type="AlphaFoldDB" id="A0A143HBA7"/>
<proteinExistence type="predicted"/>
<evidence type="ECO:0000313" key="2">
    <source>
        <dbReference type="EMBL" id="AMW99014.1"/>
    </source>
</evidence>
<dbReference type="KEGG" id="rst:ATY39_05795"/>
<organism evidence="2 3">
    <name type="scientific">Rummeliibacillus stabekisii</name>
    <dbReference type="NCBI Taxonomy" id="241244"/>
    <lineage>
        <taxon>Bacteria</taxon>
        <taxon>Bacillati</taxon>
        <taxon>Bacillota</taxon>
        <taxon>Bacilli</taxon>
        <taxon>Bacillales</taxon>
        <taxon>Caryophanaceae</taxon>
        <taxon>Rummeliibacillus</taxon>
    </lineage>
</organism>
<dbReference type="RefSeq" id="WP_066787140.1">
    <property type="nucleotide sequence ID" value="NZ_CP014806.1"/>
</dbReference>
<gene>
    <name evidence="2" type="ORF">ATY39_05795</name>
</gene>
<reference evidence="2 3" key="1">
    <citation type="journal article" date="2016" name="Genome Announc.">
        <title>Whole-Genome Sequence of Rummeliibacillus stabekisii Strain PP9 Isolated from Antarctic Soil.</title>
        <authorList>
            <person name="da Mota F.F."/>
            <person name="Vollu R.E."/>
            <person name="Jurelevicius D."/>
            <person name="Seldin L."/>
        </authorList>
    </citation>
    <scope>NUCLEOTIDE SEQUENCE [LARGE SCALE GENOMIC DNA]</scope>
    <source>
        <strain evidence="2 3">PP9</strain>
    </source>
</reference>
<feature type="transmembrane region" description="Helical" evidence="1">
    <location>
        <begin position="55"/>
        <end position="78"/>
    </location>
</feature>
<keyword evidence="1" id="KW-0472">Membrane</keyword>
<feature type="transmembrane region" description="Helical" evidence="1">
    <location>
        <begin position="29"/>
        <end position="48"/>
    </location>
</feature>
<sequence length="86" mass="9905">MKKILTVFLLVSFVFLLNFLILGPTRTLLPYWTSFFIICLVIILFNFFRSMNKNLSVTFIFIGVALGCLGLCLFSFVITSGYEIYK</sequence>
<keyword evidence="1" id="KW-1133">Transmembrane helix</keyword>
<dbReference type="Proteomes" id="UP000076021">
    <property type="component" value="Chromosome"/>
</dbReference>
<evidence type="ECO:0000313" key="3">
    <source>
        <dbReference type="Proteomes" id="UP000076021"/>
    </source>
</evidence>
<dbReference type="EMBL" id="CP014806">
    <property type="protein sequence ID" value="AMW99014.1"/>
    <property type="molecule type" value="Genomic_DNA"/>
</dbReference>
<keyword evidence="3" id="KW-1185">Reference proteome</keyword>
<reference evidence="3" key="2">
    <citation type="submission" date="2016-03" db="EMBL/GenBank/DDBJ databases">
        <authorList>
            <person name="Ploux O."/>
        </authorList>
    </citation>
    <scope>NUCLEOTIDE SEQUENCE [LARGE SCALE GENOMIC DNA]</scope>
    <source>
        <strain evidence="3">PP9</strain>
    </source>
</reference>
<protein>
    <submittedName>
        <fullName evidence="2">Uncharacterized protein</fullName>
    </submittedName>
</protein>
<accession>A0A143HBA7</accession>
<keyword evidence="1" id="KW-0812">Transmembrane</keyword>
<name>A0A143HBA7_9BACL</name>
<evidence type="ECO:0000256" key="1">
    <source>
        <dbReference type="SAM" id="Phobius"/>
    </source>
</evidence>